<dbReference type="AlphaFoldDB" id="A0A2H5QNV5"/>
<evidence type="ECO:0000259" key="1">
    <source>
        <dbReference type="PROSITE" id="PS50011"/>
    </source>
</evidence>
<protein>
    <recommendedName>
        <fullName evidence="1">Protein kinase domain-containing protein</fullName>
    </recommendedName>
</protein>
<dbReference type="PANTHER" id="PTHR24361:SF769">
    <property type="entry name" value="MITOGEN-ACTIVATED PROTEIN KINASE KINASE 7-RELATED"/>
    <property type="match status" value="1"/>
</dbReference>
<dbReference type="GO" id="GO:0005524">
    <property type="term" value="F:ATP binding"/>
    <property type="evidence" value="ECO:0007669"/>
    <property type="project" value="InterPro"/>
</dbReference>
<dbReference type="Gene3D" id="1.10.510.10">
    <property type="entry name" value="Transferase(Phosphotransferase) domain 1"/>
    <property type="match status" value="2"/>
</dbReference>
<proteinExistence type="predicted"/>
<keyword evidence="3" id="KW-1185">Reference proteome</keyword>
<accession>A0A2H5QNV5</accession>
<dbReference type="Proteomes" id="UP000236630">
    <property type="component" value="Unassembled WGS sequence"/>
</dbReference>
<dbReference type="InterPro" id="IPR008271">
    <property type="entry name" value="Ser/Thr_kinase_AS"/>
</dbReference>
<sequence length="244" mass="27268">MVNDSASFADSAADMDSFLTSGSKFLGNGGTVFKVRHKQTLALYALKVVHCDRGTPPNPQELNILRQSNSPYIVNCYQVFTAPSGEVSILMEYMDNGSLESYVKSHGRLSEDLIGTISRQVLKGFVYMHSENIVHRDIKSSNLLINRKKDTKIAYFGVSKIIRQCSERCSTPVGTYAYMSLERPGQKPDFPSLMLAICFGKPPSLPEYSSENFRDFIKCCLQKDDPSKRWTASQLLSHPFLADA</sequence>
<dbReference type="PROSITE" id="PS50011">
    <property type="entry name" value="PROTEIN_KINASE_DOM"/>
    <property type="match status" value="1"/>
</dbReference>
<dbReference type="InterPro" id="IPR053235">
    <property type="entry name" value="Ser_Thr_kinase"/>
</dbReference>
<dbReference type="PROSITE" id="PS00108">
    <property type="entry name" value="PROTEIN_KINASE_ST"/>
    <property type="match status" value="1"/>
</dbReference>
<comment type="caution">
    <text evidence="2">The sequence shown here is derived from an EMBL/GenBank/DDBJ whole genome shotgun (WGS) entry which is preliminary data.</text>
</comment>
<dbReference type="PANTHER" id="PTHR24361">
    <property type="entry name" value="MITOGEN-ACTIVATED KINASE KINASE KINASE"/>
    <property type="match status" value="1"/>
</dbReference>
<name>A0A2H5QNV5_CITUN</name>
<dbReference type="Pfam" id="PF00069">
    <property type="entry name" value="Pkinase"/>
    <property type="match status" value="1"/>
</dbReference>
<evidence type="ECO:0000313" key="2">
    <source>
        <dbReference type="EMBL" id="GAY66301.1"/>
    </source>
</evidence>
<dbReference type="InterPro" id="IPR000719">
    <property type="entry name" value="Prot_kinase_dom"/>
</dbReference>
<dbReference type="SMART" id="SM00220">
    <property type="entry name" value="S_TKc"/>
    <property type="match status" value="1"/>
</dbReference>
<gene>
    <name evidence="2" type="ORF">CUMW_247620</name>
</gene>
<reference evidence="2 3" key="1">
    <citation type="journal article" date="2017" name="Front. Genet.">
        <title>Draft sequencing of the heterozygous diploid genome of Satsuma (Citrus unshiu Marc.) using a hybrid assembly approach.</title>
        <authorList>
            <person name="Shimizu T."/>
            <person name="Tanizawa Y."/>
            <person name="Mochizuki T."/>
            <person name="Nagasaki H."/>
            <person name="Yoshioka T."/>
            <person name="Toyoda A."/>
            <person name="Fujiyama A."/>
            <person name="Kaminuma E."/>
            <person name="Nakamura Y."/>
        </authorList>
    </citation>
    <scope>NUCLEOTIDE SEQUENCE [LARGE SCALE GENOMIC DNA]</scope>
    <source>
        <strain evidence="3">cv. Miyagawa wase</strain>
    </source>
</reference>
<dbReference type="STRING" id="55188.A0A2H5QNV5"/>
<dbReference type="GO" id="GO:0004674">
    <property type="term" value="F:protein serine/threonine kinase activity"/>
    <property type="evidence" value="ECO:0007669"/>
    <property type="project" value="TreeGrafter"/>
</dbReference>
<dbReference type="Gene3D" id="3.30.200.20">
    <property type="entry name" value="Phosphorylase Kinase, domain 1"/>
    <property type="match status" value="1"/>
</dbReference>
<dbReference type="SUPFAM" id="SSF56112">
    <property type="entry name" value="Protein kinase-like (PK-like)"/>
    <property type="match status" value="1"/>
</dbReference>
<dbReference type="EMBL" id="BDQV01000563">
    <property type="protein sequence ID" value="GAY66301.1"/>
    <property type="molecule type" value="Genomic_DNA"/>
</dbReference>
<feature type="domain" description="Protein kinase" evidence="1">
    <location>
        <begin position="18"/>
        <end position="241"/>
    </location>
</feature>
<organism evidence="2 3">
    <name type="scientific">Citrus unshiu</name>
    <name type="common">Satsuma mandarin</name>
    <name type="synonym">Citrus nobilis var. unshiu</name>
    <dbReference type="NCBI Taxonomy" id="55188"/>
    <lineage>
        <taxon>Eukaryota</taxon>
        <taxon>Viridiplantae</taxon>
        <taxon>Streptophyta</taxon>
        <taxon>Embryophyta</taxon>
        <taxon>Tracheophyta</taxon>
        <taxon>Spermatophyta</taxon>
        <taxon>Magnoliopsida</taxon>
        <taxon>eudicotyledons</taxon>
        <taxon>Gunneridae</taxon>
        <taxon>Pentapetalae</taxon>
        <taxon>rosids</taxon>
        <taxon>malvids</taxon>
        <taxon>Sapindales</taxon>
        <taxon>Rutaceae</taxon>
        <taxon>Aurantioideae</taxon>
        <taxon>Citrus</taxon>
    </lineage>
</organism>
<evidence type="ECO:0000313" key="3">
    <source>
        <dbReference type="Proteomes" id="UP000236630"/>
    </source>
</evidence>
<dbReference type="InterPro" id="IPR011009">
    <property type="entry name" value="Kinase-like_dom_sf"/>
</dbReference>
<dbReference type="GO" id="GO:0005737">
    <property type="term" value="C:cytoplasm"/>
    <property type="evidence" value="ECO:0007669"/>
    <property type="project" value="TreeGrafter"/>
</dbReference>